<keyword evidence="3" id="KW-1185">Reference proteome</keyword>
<dbReference type="EMBL" id="BEYU01000012">
    <property type="protein sequence ID" value="GBG25332.1"/>
    <property type="molecule type" value="Genomic_DNA"/>
</dbReference>
<dbReference type="GO" id="GO:0016747">
    <property type="term" value="F:acyltransferase activity, transferring groups other than amino-acyl groups"/>
    <property type="evidence" value="ECO:0007669"/>
    <property type="project" value="TreeGrafter"/>
</dbReference>
<proteinExistence type="predicted"/>
<reference evidence="2 3" key="1">
    <citation type="submission" date="2017-12" db="EMBL/GenBank/DDBJ databases">
        <title>Sequencing, de novo assembly and annotation of complete genome of a new Thraustochytrid species, strain FCC1311.</title>
        <authorList>
            <person name="Sedici K."/>
            <person name="Godart F."/>
            <person name="Aiese Cigliano R."/>
            <person name="Sanseverino W."/>
            <person name="Barakat M."/>
            <person name="Ortet P."/>
            <person name="Marechal E."/>
            <person name="Cagnac O."/>
            <person name="Amato A."/>
        </authorList>
    </citation>
    <scope>NUCLEOTIDE SEQUENCE [LARGE SCALE GENOMIC DNA]</scope>
</reference>
<organism evidence="2 3">
    <name type="scientific">Hondaea fermentalgiana</name>
    <dbReference type="NCBI Taxonomy" id="2315210"/>
    <lineage>
        <taxon>Eukaryota</taxon>
        <taxon>Sar</taxon>
        <taxon>Stramenopiles</taxon>
        <taxon>Bigyra</taxon>
        <taxon>Labyrinthulomycetes</taxon>
        <taxon>Thraustochytrida</taxon>
        <taxon>Thraustochytriidae</taxon>
        <taxon>Hondaea</taxon>
    </lineage>
</organism>
<evidence type="ECO:0000256" key="1">
    <source>
        <dbReference type="ARBA" id="ARBA00022679"/>
    </source>
</evidence>
<name>A0A2R5G2V1_9STRA</name>
<protein>
    <submittedName>
        <fullName evidence="2">Uncharacterized protein</fullName>
    </submittedName>
</protein>
<dbReference type="InterPro" id="IPR023213">
    <property type="entry name" value="CAT-like_dom_sf"/>
</dbReference>
<dbReference type="Pfam" id="PF02458">
    <property type="entry name" value="Transferase"/>
    <property type="match status" value="1"/>
</dbReference>
<dbReference type="InterPro" id="IPR050317">
    <property type="entry name" value="Plant_Fungal_Acyltransferase"/>
</dbReference>
<evidence type="ECO:0000313" key="2">
    <source>
        <dbReference type="EMBL" id="GBG25332.1"/>
    </source>
</evidence>
<dbReference type="Proteomes" id="UP000241890">
    <property type="component" value="Unassembled WGS sequence"/>
</dbReference>
<dbReference type="AlphaFoldDB" id="A0A2R5G2V1"/>
<sequence>MATAAAFWHGEVEADPPLAPGRIVKASLDGADLINGQFANVVELILDGADTLLGEKGAARLRLGLARALSCFPLAGARLMAPQVSDERTWKLEAGPGSECAAELRIFAPEQTFENPRLPVSVRLDSSVFGSRVLSAAVQVQTISSDDGKHKSARARFVIAACHYLFDAMSMSHFLNLWSDCTQAKTLKEVQAAAQRWPLHKSESVHEVEPIDEAEERRLIKLLQLQIHPCDANSIAQYDLEIAEAMSLAAQELTLSHQVMDISPAELRALKEFVHRHCLESNEWATTHEILTAIVLRGQADAKSPSPHHDSQVSFVQVVNIRGRSPWFPDRFAAGNPLVREKIHVRLRSREGRTPSDWIGEAVRHVHRELRQILNEPGRIEAEYRLDAILRARGEAHRANMSRAFADIFNDDGYLVNSWVAGSWFSATFGAERVASIQEPAGLGHLTVPRTMLVLPTDAGQGRRLHLNFVRRSIHDAVALVFELVREAIASAS</sequence>
<dbReference type="PANTHER" id="PTHR31642">
    <property type="entry name" value="TRICHOTHECENE 3-O-ACETYLTRANSFERASE"/>
    <property type="match status" value="1"/>
</dbReference>
<dbReference type="PANTHER" id="PTHR31642:SF310">
    <property type="entry name" value="FATTY ALCOHOL:CAFFEOYL-COA ACYLTRANSFERASE"/>
    <property type="match status" value="1"/>
</dbReference>
<evidence type="ECO:0000313" key="3">
    <source>
        <dbReference type="Proteomes" id="UP000241890"/>
    </source>
</evidence>
<accession>A0A2R5G2V1</accession>
<keyword evidence="1" id="KW-0808">Transferase</keyword>
<comment type="caution">
    <text evidence="2">The sequence shown here is derived from an EMBL/GenBank/DDBJ whole genome shotgun (WGS) entry which is preliminary data.</text>
</comment>
<gene>
    <name evidence="2" type="ORF">FCC1311_015502</name>
</gene>
<dbReference type="Gene3D" id="3.30.559.10">
    <property type="entry name" value="Chloramphenicol acetyltransferase-like domain"/>
    <property type="match status" value="2"/>
</dbReference>
<dbReference type="InParanoid" id="A0A2R5G2V1"/>